<dbReference type="InterPro" id="IPR027824">
    <property type="entry name" value="DUF4469"/>
</dbReference>
<protein>
    <recommendedName>
        <fullName evidence="5">DUF4469 domain-containing protein</fullName>
    </recommendedName>
</protein>
<comment type="caution">
    <text evidence="3">The sequence shown here is derived from an EMBL/GenBank/DDBJ whole genome shotgun (WGS) entry which is preliminary data.</text>
</comment>
<proteinExistence type="predicted"/>
<reference evidence="3 4" key="1">
    <citation type="submission" date="2020-08" db="EMBL/GenBank/DDBJ databases">
        <title>Genomic Encyclopedia of Type Strains, Phase IV (KMG-IV): sequencing the most valuable type-strain genomes for metagenomic binning, comparative biology and taxonomic classification.</title>
        <authorList>
            <person name="Goeker M."/>
        </authorList>
    </citation>
    <scope>NUCLEOTIDE SEQUENCE [LARGE SCALE GENOMIC DNA]</scope>
    <source>
        <strain evidence="3 4">DSM 102983</strain>
    </source>
</reference>
<evidence type="ECO:0008006" key="5">
    <source>
        <dbReference type="Google" id="ProtNLM"/>
    </source>
</evidence>
<evidence type="ECO:0000313" key="3">
    <source>
        <dbReference type="EMBL" id="MBB4621598.1"/>
    </source>
</evidence>
<dbReference type="CDD" id="cd12843">
    <property type="entry name" value="Bvu_2165_C_like"/>
    <property type="match status" value="1"/>
</dbReference>
<feature type="domain" description="Bvu-2165-like IHF-HU-like DNA-binding" evidence="2">
    <location>
        <begin position="2"/>
        <end position="60"/>
    </location>
</feature>
<dbReference type="Gene3D" id="2.70.50.70">
    <property type="match status" value="1"/>
</dbReference>
<dbReference type="Pfam" id="PF14848">
    <property type="entry name" value="HU-DNA_bdg"/>
    <property type="match status" value="1"/>
</dbReference>
<organism evidence="3 4">
    <name type="scientific">Parabacteroides faecis</name>
    <dbReference type="NCBI Taxonomy" id="1217282"/>
    <lineage>
        <taxon>Bacteria</taxon>
        <taxon>Pseudomonadati</taxon>
        <taxon>Bacteroidota</taxon>
        <taxon>Bacteroidia</taxon>
        <taxon>Bacteroidales</taxon>
        <taxon>Tannerellaceae</taxon>
        <taxon>Parabacteroides</taxon>
    </lineage>
</organism>
<accession>A0ABR6KL74</accession>
<gene>
    <name evidence="3" type="ORF">GGQ57_001492</name>
</gene>
<keyword evidence="4" id="KW-1185">Reference proteome</keyword>
<dbReference type="EMBL" id="JACHOC010000002">
    <property type="protein sequence ID" value="MBB4621598.1"/>
    <property type="molecule type" value="Genomic_DNA"/>
</dbReference>
<sequence>MQQGYSVLTDNCQFTPRVSGSWITAKDQFDPARHKVTLDITLSAKMREALAKVGLEILGVKDSGASINKVTDGATGFIDGTITAGDVITIEGDKLRVAGEGEAIGVFFVDSTGANPVKVADRIRRNDPKCVEVKVPDSLTKGAQYTLRIVTSFSSGTTLLKEPRTIEYEKLLTVDGGGGDRPEIE</sequence>
<evidence type="ECO:0000259" key="1">
    <source>
        <dbReference type="Pfam" id="PF14734"/>
    </source>
</evidence>
<evidence type="ECO:0000259" key="2">
    <source>
        <dbReference type="Pfam" id="PF14848"/>
    </source>
</evidence>
<name>A0ABR6KL74_9BACT</name>
<evidence type="ECO:0000313" key="4">
    <source>
        <dbReference type="Proteomes" id="UP000533637"/>
    </source>
</evidence>
<dbReference type="InterPro" id="IPR049893">
    <property type="entry name" value="Bvu_2165-like_IHF-HU-DNA_bdg"/>
</dbReference>
<dbReference type="Proteomes" id="UP000533637">
    <property type="component" value="Unassembled WGS sequence"/>
</dbReference>
<feature type="domain" description="DUF4469" evidence="1">
    <location>
        <begin position="66"/>
        <end position="166"/>
    </location>
</feature>
<dbReference type="Pfam" id="PF14734">
    <property type="entry name" value="DUF4469"/>
    <property type="match status" value="1"/>
</dbReference>